<evidence type="ECO:0000313" key="18">
    <source>
        <dbReference type="Proteomes" id="UP000000267"/>
    </source>
</evidence>
<keyword evidence="5" id="KW-0812">Transmembrane</keyword>
<evidence type="ECO:0000259" key="15">
    <source>
        <dbReference type="PROSITE" id="PS50042"/>
    </source>
</evidence>
<evidence type="ECO:0000256" key="11">
    <source>
        <dbReference type="ARBA" id="ARBA00023098"/>
    </source>
</evidence>
<dbReference type="SMART" id="SM00100">
    <property type="entry name" value="cNMP"/>
    <property type="match status" value="1"/>
</dbReference>
<evidence type="ECO:0000259" key="16">
    <source>
        <dbReference type="PROSITE" id="PS51635"/>
    </source>
</evidence>
<feature type="short sequence motif" description="GXSXG" evidence="13">
    <location>
        <begin position="455"/>
        <end position="459"/>
    </location>
</feature>
<evidence type="ECO:0000256" key="12">
    <source>
        <dbReference type="ARBA" id="ARBA00023136"/>
    </source>
</evidence>
<dbReference type="GO" id="GO:0004622">
    <property type="term" value="F:phosphatidylcholine lysophospholipase activity"/>
    <property type="evidence" value="ECO:0007669"/>
    <property type="project" value="UniProtKB-EC"/>
</dbReference>
<dbReference type="STRING" id="436907.A7TNQ4"/>
<keyword evidence="10" id="KW-1133">Transmembrane helix</keyword>
<dbReference type="PROSITE" id="PS01237">
    <property type="entry name" value="UPF0028"/>
    <property type="match status" value="1"/>
</dbReference>
<keyword evidence="9 13" id="KW-0442">Lipid degradation</keyword>
<feature type="domain" description="PNPLA" evidence="16">
    <location>
        <begin position="424"/>
        <end position="588"/>
    </location>
</feature>
<feature type="short sequence motif" description="DGA/G" evidence="13">
    <location>
        <begin position="575"/>
        <end position="577"/>
    </location>
</feature>
<keyword evidence="18" id="KW-1185">Reference proteome</keyword>
<organism evidence="18">
    <name type="scientific">Vanderwaltozyma polyspora (strain ATCC 22028 / DSM 70294 / BCRC 21397 / CBS 2163 / NBRC 10782 / NRRL Y-8283 / UCD 57-17)</name>
    <name type="common">Kluyveromyces polysporus</name>
    <dbReference type="NCBI Taxonomy" id="436907"/>
    <lineage>
        <taxon>Eukaryota</taxon>
        <taxon>Fungi</taxon>
        <taxon>Dikarya</taxon>
        <taxon>Ascomycota</taxon>
        <taxon>Saccharomycotina</taxon>
        <taxon>Saccharomycetes</taxon>
        <taxon>Saccharomycetales</taxon>
        <taxon>Saccharomycetaceae</taxon>
        <taxon>Vanderwaltozyma</taxon>
    </lineage>
</organism>
<dbReference type="InterPro" id="IPR001423">
    <property type="entry name" value="LysoPLipase_patatin_CS"/>
</dbReference>
<dbReference type="PROSITE" id="PS50042">
    <property type="entry name" value="CNMP_BINDING_3"/>
    <property type="match status" value="1"/>
</dbReference>
<evidence type="ECO:0000256" key="6">
    <source>
        <dbReference type="ARBA" id="ARBA00022737"/>
    </source>
</evidence>
<evidence type="ECO:0000256" key="13">
    <source>
        <dbReference type="PROSITE-ProRule" id="PRU01161"/>
    </source>
</evidence>
<dbReference type="KEGG" id="vpo:Kpol_1001p17"/>
<gene>
    <name evidence="17" type="ORF">Kpol_1001p17</name>
</gene>
<comment type="catalytic activity">
    <reaction evidence="14">
        <text>a 1-acyl-sn-glycero-3-phosphocholine + H2O = sn-glycerol 3-phosphocholine + a fatty acid + H(+)</text>
        <dbReference type="Rhea" id="RHEA:15177"/>
        <dbReference type="ChEBI" id="CHEBI:15377"/>
        <dbReference type="ChEBI" id="CHEBI:15378"/>
        <dbReference type="ChEBI" id="CHEBI:16870"/>
        <dbReference type="ChEBI" id="CHEBI:28868"/>
        <dbReference type="ChEBI" id="CHEBI:58168"/>
        <dbReference type="EC" id="3.1.1.5"/>
    </reaction>
</comment>
<dbReference type="Gene3D" id="2.60.120.10">
    <property type="entry name" value="Jelly Rolls"/>
    <property type="match status" value="1"/>
</dbReference>
<feature type="non-terminal residue" evidence="17">
    <location>
        <position position="1"/>
    </location>
</feature>
<dbReference type="Pfam" id="PF24179">
    <property type="entry name" value="NTE_Ploop"/>
    <property type="match status" value="1"/>
</dbReference>
<dbReference type="Pfam" id="PF00027">
    <property type="entry name" value="cNMP_binding"/>
    <property type="match status" value="1"/>
</dbReference>
<dbReference type="CDD" id="cd00038">
    <property type="entry name" value="CAP_ED"/>
    <property type="match status" value="1"/>
</dbReference>
<keyword evidence="6" id="KW-0677">Repeat</keyword>
<evidence type="ECO:0000256" key="14">
    <source>
        <dbReference type="RuleBase" id="RU362043"/>
    </source>
</evidence>
<dbReference type="GO" id="GO:0034638">
    <property type="term" value="P:phosphatidylcholine catabolic process"/>
    <property type="evidence" value="ECO:0007669"/>
    <property type="project" value="EnsemblFungi"/>
</dbReference>
<dbReference type="EMBL" id="DS480433">
    <property type="protein sequence ID" value="EDO16105.1"/>
    <property type="molecule type" value="Genomic_DNA"/>
</dbReference>
<feature type="active site" description="Nucleophile" evidence="13">
    <location>
        <position position="457"/>
    </location>
</feature>
<comment type="function">
    <text evidence="14">Intracellular phospholipase B that catalyzes the double deacylation of phosphatidylcholine (PC) to glycerophosphocholine (GroPCho). Plays an important role in membrane lipid homeostasis.</text>
</comment>
<accession>A7TNQ4</accession>
<feature type="short sequence motif" description="GXGXXG" evidence="13">
    <location>
        <begin position="428"/>
        <end position="433"/>
    </location>
</feature>
<keyword evidence="7 13" id="KW-0378">Hydrolase</keyword>
<feature type="domain" description="Cyclic nucleotide-binding" evidence="15">
    <location>
        <begin position="1"/>
        <end position="124"/>
    </location>
</feature>
<dbReference type="PANTHER" id="PTHR14226:SF29">
    <property type="entry name" value="NEUROPATHY TARGET ESTERASE SWS"/>
    <property type="match status" value="1"/>
</dbReference>
<evidence type="ECO:0000256" key="5">
    <source>
        <dbReference type="ARBA" id="ARBA00022692"/>
    </source>
</evidence>
<dbReference type="GO" id="GO:0005789">
    <property type="term" value="C:endoplasmic reticulum membrane"/>
    <property type="evidence" value="ECO:0007669"/>
    <property type="project" value="UniProtKB-SubCell"/>
</dbReference>
<dbReference type="InterPro" id="IPR014710">
    <property type="entry name" value="RmlC-like_jellyroll"/>
</dbReference>
<evidence type="ECO:0000256" key="3">
    <source>
        <dbReference type="ARBA" id="ARBA00013274"/>
    </source>
</evidence>
<evidence type="ECO:0000313" key="17">
    <source>
        <dbReference type="EMBL" id="EDO16105.1"/>
    </source>
</evidence>
<dbReference type="eggNOG" id="KOG2968">
    <property type="taxonomic scope" value="Eukaryota"/>
</dbReference>
<keyword evidence="11 13" id="KW-0443">Lipid metabolism</keyword>
<evidence type="ECO:0000256" key="1">
    <source>
        <dbReference type="ARBA" id="ARBA00004586"/>
    </source>
</evidence>
<dbReference type="InterPro" id="IPR000595">
    <property type="entry name" value="cNMP-bd_dom"/>
</dbReference>
<protein>
    <recommendedName>
        <fullName evidence="4 14">Lysophospholipase NTE1</fullName>
        <ecNumber evidence="3 14">3.1.1.5</ecNumber>
    </recommendedName>
    <alternativeName>
        <fullName evidence="14">Intracellular phospholipase B</fullName>
    </alternativeName>
</protein>
<name>A7TNQ4_VANPO</name>
<dbReference type="Pfam" id="PF01734">
    <property type="entry name" value="Patatin"/>
    <property type="match status" value="1"/>
</dbReference>
<dbReference type="RefSeq" id="XP_001643963.1">
    <property type="nucleotide sequence ID" value="XM_001643913.1"/>
</dbReference>
<dbReference type="SUPFAM" id="SSF51206">
    <property type="entry name" value="cAMP-binding domain-like"/>
    <property type="match status" value="1"/>
</dbReference>
<dbReference type="Gene3D" id="3.40.1090.10">
    <property type="entry name" value="Cytosolic phospholipase A2 catalytic domain"/>
    <property type="match status" value="2"/>
</dbReference>
<evidence type="ECO:0000256" key="8">
    <source>
        <dbReference type="ARBA" id="ARBA00022824"/>
    </source>
</evidence>
<keyword evidence="12" id="KW-0472">Membrane</keyword>
<evidence type="ECO:0000256" key="9">
    <source>
        <dbReference type="ARBA" id="ARBA00022963"/>
    </source>
</evidence>
<keyword evidence="8 14" id="KW-0256">Endoplasmic reticulum</keyword>
<dbReference type="FunFam" id="3.40.1090.10:FF:000007">
    <property type="entry name" value="Lysophospholipase NTE1"/>
    <property type="match status" value="1"/>
</dbReference>
<dbReference type="EC" id="3.1.1.5" evidence="3 14"/>
<comment type="similarity">
    <text evidence="2 14">Belongs to the NTE family.</text>
</comment>
<dbReference type="InterPro" id="IPR016035">
    <property type="entry name" value="Acyl_Trfase/lysoPLipase"/>
</dbReference>
<dbReference type="InterPro" id="IPR018490">
    <property type="entry name" value="cNMP-bd_dom_sf"/>
</dbReference>
<evidence type="ECO:0000256" key="10">
    <source>
        <dbReference type="ARBA" id="ARBA00022989"/>
    </source>
</evidence>
<dbReference type="OrthoDB" id="421051at2759"/>
<evidence type="ECO:0000256" key="4">
    <source>
        <dbReference type="ARBA" id="ARBA00018317"/>
    </source>
</evidence>
<proteinExistence type="inferred from homology"/>
<dbReference type="InterPro" id="IPR050301">
    <property type="entry name" value="NTE"/>
</dbReference>
<dbReference type="InterPro" id="IPR056556">
    <property type="entry name" value="NTE1_P-loop_dom"/>
</dbReference>
<dbReference type="AlphaFoldDB" id="A7TNQ4"/>
<dbReference type="InParanoid" id="A7TNQ4"/>
<reference evidence="17 18" key="1">
    <citation type="journal article" date="2007" name="Proc. Natl. Acad. Sci. U.S.A.">
        <title>Independent sorting-out of thousands of duplicated gene pairs in two yeast species descended from a whole-genome duplication.</title>
        <authorList>
            <person name="Scannell D.R."/>
            <person name="Frank A.C."/>
            <person name="Conant G.C."/>
            <person name="Byrne K.P."/>
            <person name="Woolfit M."/>
            <person name="Wolfe K.H."/>
        </authorList>
    </citation>
    <scope>NUCLEOTIDE SEQUENCE [LARGE SCALE GENOMIC DNA]</scope>
    <source>
        <strain evidence="18">ATCC 22028 / DSM 70294 / BCRC 21397 / CBS 2163 / NBRC 10782 / NRRL Y-8283 / UCD 57-17</strain>
    </source>
</reference>
<dbReference type="GeneID" id="5544241"/>
<evidence type="ECO:0000256" key="7">
    <source>
        <dbReference type="ARBA" id="ARBA00022801"/>
    </source>
</evidence>
<dbReference type="PROSITE" id="PS51635">
    <property type="entry name" value="PNPLA"/>
    <property type="match status" value="1"/>
</dbReference>
<dbReference type="HOGENOM" id="CLU_000960_1_3_1"/>
<sequence length="730" mass="81818">MLKLDHALEWINLSASETLFHQGDPANGIYVVLNGRLRQLQEQNNISGNQDKTPPDEVKYTTIGELAQGESFGEVEVLTATKRLYSIVAVRDSELARIPRTLFEILASEQPSIMFRISRLVARKIMDIKGLPAPENKGVGDNGYKYDFNLMIPSSKSVSHIHTPHDIRGTTSKLTTYRTITILPVTGGLPVEAFAYKLVLAFKQVGCNTIGLTQRTALSHLGRHAFDKLAKLKQSGYFAELEEIYNTVVYIADTPVNSSWTSTCIAQGDCILLLADVNDDPKIGEYERLLVKSKTTARTELILLHPERYIEPGSTYKWLKERSWVHSHHHIQYIVNQMDAESNGKSESINGGPSTLVDKLIQTEFSRRTQENLSKYVPDSIKSKVELFSAKIRGTKRHYYTSVHSHKSDFLRLARILSGQAIGVVLGGGGARGLSHLGVLQAIDEQGIPIDLIGGTSMGAFVSGLYAKDYDIVPIYGRLKKFVGRISSIWRMLSDLTWPVTSYTTGHEFNRGIWKAFGDTRIEDFWIQYYCNSTNITESIQEIHSFGYAWRYIRASMSLAGLLPPLEENGTMLLDGGYVDNLPVDEMKARGCSTIFAVDVGSVDDRTLMKYGDSLNGFWILLNRWNPFSSYPNIPTMAEIQMRLGYVASVNALERAKHLPGVIYVRPPIENFATLDFSKFEEIYKVGIDFGREYLNELVTENKMPNIPGSKANLANSSVSEFLTHRRNSI</sequence>
<dbReference type="InterPro" id="IPR002641">
    <property type="entry name" value="PNPLA_dom"/>
</dbReference>
<dbReference type="Proteomes" id="UP000000267">
    <property type="component" value="Unassembled WGS sequence"/>
</dbReference>
<comment type="subcellular location">
    <subcellularLocation>
        <location evidence="1 14">Endoplasmic reticulum membrane</location>
    </subcellularLocation>
</comment>
<dbReference type="PANTHER" id="PTHR14226">
    <property type="entry name" value="NEUROPATHY TARGET ESTERASE/SWISS CHEESE D.MELANOGASTER"/>
    <property type="match status" value="1"/>
</dbReference>
<evidence type="ECO:0000256" key="2">
    <source>
        <dbReference type="ARBA" id="ARBA00006636"/>
    </source>
</evidence>
<dbReference type="SUPFAM" id="SSF52151">
    <property type="entry name" value="FabD/lysophospholipase-like"/>
    <property type="match status" value="1"/>
</dbReference>
<dbReference type="GO" id="GO:0071071">
    <property type="term" value="P:regulation of phospholipid biosynthetic process"/>
    <property type="evidence" value="ECO:0007669"/>
    <property type="project" value="EnsemblFungi"/>
</dbReference>
<feature type="active site" description="Proton acceptor" evidence="13">
    <location>
        <position position="575"/>
    </location>
</feature>